<sequence>MTDATEEPLEGDIGPAAQATETPPTAVRDELRAHEAERERRRRRTNARAGLAARCLAALLLVFLAQDSVRTAIEAHAKGDPWLYPPAVIAALCVGGLAVLALPFLRRRSRPGGAE</sequence>
<evidence type="ECO:0000313" key="4">
    <source>
        <dbReference type="Proteomes" id="UP000431901"/>
    </source>
</evidence>
<keyword evidence="4" id="KW-1185">Reference proteome</keyword>
<feature type="compositionally biased region" description="Low complexity" evidence="1">
    <location>
        <begin position="15"/>
        <end position="26"/>
    </location>
</feature>
<feature type="compositionally biased region" description="Basic and acidic residues" evidence="1">
    <location>
        <begin position="27"/>
        <end position="39"/>
    </location>
</feature>
<reference evidence="3 4" key="1">
    <citation type="submission" date="2019-12" db="EMBL/GenBank/DDBJ databases">
        <title>Nocardia macrotermitis sp. nov. and Nocardia aurantia sp. nov., isolated from the gut of the fungus growing-termite Macrotermes natalensis.</title>
        <authorList>
            <person name="Christine B."/>
            <person name="Rene B."/>
        </authorList>
    </citation>
    <scope>NUCLEOTIDE SEQUENCE [LARGE SCALE GENOMIC DNA]</scope>
    <source>
        <strain evidence="3 4">DSM 102126</strain>
    </source>
</reference>
<name>A0A6I4W5H5_9ACTN</name>
<protein>
    <submittedName>
        <fullName evidence="3">Uncharacterized protein</fullName>
    </submittedName>
</protein>
<comment type="caution">
    <text evidence="3">The sequence shown here is derived from an EMBL/GenBank/DDBJ whole genome shotgun (WGS) entry which is preliminary data.</text>
</comment>
<gene>
    <name evidence="3" type="ORF">GQ466_11795</name>
</gene>
<keyword evidence="2" id="KW-0472">Membrane</keyword>
<feature type="transmembrane region" description="Helical" evidence="2">
    <location>
        <begin position="47"/>
        <end position="66"/>
    </location>
</feature>
<keyword evidence="2" id="KW-1133">Transmembrane helix</keyword>
<organism evidence="3 4">
    <name type="scientific">Actinomadura rayongensis</name>
    <dbReference type="NCBI Taxonomy" id="1429076"/>
    <lineage>
        <taxon>Bacteria</taxon>
        <taxon>Bacillati</taxon>
        <taxon>Actinomycetota</taxon>
        <taxon>Actinomycetes</taxon>
        <taxon>Streptosporangiales</taxon>
        <taxon>Thermomonosporaceae</taxon>
        <taxon>Actinomadura</taxon>
    </lineage>
</organism>
<dbReference type="AlphaFoldDB" id="A0A6I4W5H5"/>
<feature type="region of interest" description="Disordered" evidence="1">
    <location>
        <begin position="1"/>
        <end position="47"/>
    </location>
</feature>
<accession>A0A6I4W5H5</accession>
<feature type="transmembrane region" description="Helical" evidence="2">
    <location>
        <begin position="86"/>
        <end position="105"/>
    </location>
</feature>
<evidence type="ECO:0000313" key="3">
    <source>
        <dbReference type="EMBL" id="MXQ64721.1"/>
    </source>
</evidence>
<proteinExistence type="predicted"/>
<evidence type="ECO:0000256" key="2">
    <source>
        <dbReference type="SAM" id="Phobius"/>
    </source>
</evidence>
<feature type="compositionally biased region" description="Acidic residues" evidence="1">
    <location>
        <begin position="1"/>
        <end position="10"/>
    </location>
</feature>
<dbReference type="EMBL" id="WUTW01000002">
    <property type="protein sequence ID" value="MXQ64721.1"/>
    <property type="molecule type" value="Genomic_DNA"/>
</dbReference>
<dbReference type="RefSeq" id="WP_161102911.1">
    <property type="nucleotide sequence ID" value="NZ_JBHLYI010000001.1"/>
</dbReference>
<keyword evidence="2" id="KW-0812">Transmembrane</keyword>
<dbReference type="Proteomes" id="UP000431901">
    <property type="component" value="Unassembled WGS sequence"/>
</dbReference>
<evidence type="ECO:0000256" key="1">
    <source>
        <dbReference type="SAM" id="MobiDB-lite"/>
    </source>
</evidence>